<evidence type="ECO:0000256" key="4">
    <source>
        <dbReference type="ARBA" id="ARBA00022605"/>
    </source>
</evidence>
<dbReference type="SUPFAM" id="SSF89550">
    <property type="entry name" value="PHP domain-like"/>
    <property type="match status" value="1"/>
</dbReference>
<dbReference type="AlphaFoldDB" id="A0A2N0Z651"/>
<evidence type="ECO:0000259" key="9">
    <source>
        <dbReference type="Pfam" id="PF02811"/>
    </source>
</evidence>
<comment type="caution">
    <text evidence="10">The sequence shown here is derived from an EMBL/GenBank/DDBJ whole genome shotgun (WGS) entry which is preliminary data.</text>
</comment>
<sequence length="269" mass="30689">MKTATKKDGHIHTAFCPHGTKDAISDYIEQAILLGFTEISFTEHAPLPAGFIDSTPTKDSSIALEDLPHYVHMVEQAKDYYKNKIKINIGLEVDYIEGFEQEIKSFLNEWGPKLDDSILSVHFLKNNMNYDCVDYSPELFANMISQYGSAEAIYERYFETIKKSVFADLGPFKPKRIGHITLVHKFQKKFPVSKDYRSTIIQLLKDIKQQQLELDYNGAGLYKPFCQESYPPSWVALEAKKQQISLVYGSDAHQAKDIGQGFDMLLGNR</sequence>
<organism evidence="10 11">
    <name type="scientific">Niallia nealsonii</name>
    <dbReference type="NCBI Taxonomy" id="115979"/>
    <lineage>
        <taxon>Bacteria</taxon>
        <taxon>Bacillati</taxon>
        <taxon>Bacillota</taxon>
        <taxon>Bacilli</taxon>
        <taxon>Bacillales</taxon>
        <taxon>Bacillaceae</taxon>
        <taxon>Niallia</taxon>
    </lineage>
</organism>
<evidence type="ECO:0000256" key="8">
    <source>
        <dbReference type="RuleBase" id="RU366003"/>
    </source>
</evidence>
<dbReference type="NCBIfam" id="NF005996">
    <property type="entry name" value="PRK08123.1"/>
    <property type="match status" value="1"/>
</dbReference>
<dbReference type="InterPro" id="IPR004013">
    <property type="entry name" value="PHP_dom"/>
</dbReference>
<dbReference type="RefSeq" id="WP_101175684.1">
    <property type="nucleotide sequence ID" value="NZ_PISE01000008.1"/>
</dbReference>
<keyword evidence="11" id="KW-1185">Reference proteome</keyword>
<gene>
    <name evidence="10" type="ORF">CWS01_03605</name>
</gene>
<dbReference type="EC" id="3.1.3.15" evidence="3 8"/>
<dbReference type="PANTHER" id="PTHR21039:SF0">
    <property type="entry name" value="HISTIDINOL-PHOSPHATASE"/>
    <property type="match status" value="1"/>
</dbReference>
<dbReference type="EMBL" id="PISE01000008">
    <property type="protein sequence ID" value="PKG24970.1"/>
    <property type="molecule type" value="Genomic_DNA"/>
</dbReference>
<comment type="similarity">
    <text evidence="2 8">Belongs to the PHP hydrolase family. HisK subfamily.</text>
</comment>
<comment type="catalytic activity">
    <reaction evidence="7 8">
        <text>L-histidinol phosphate + H2O = L-histidinol + phosphate</text>
        <dbReference type="Rhea" id="RHEA:14465"/>
        <dbReference type="ChEBI" id="CHEBI:15377"/>
        <dbReference type="ChEBI" id="CHEBI:43474"/>
        <dbReference type="ChEBI" id="CHEBI:57699"/>
        <dbReference type="ChEBI" id="CHEBI:57980"/>
        <dbReference type="EC" id="3.1.3.15"/>
    </reaction>
</comment>
<dbReference type="GO" id="GO:0005737">
    <property type="term" value="C:cytoplasm"/>
    <property type="evidence" value="ECO:0007669"/>
    <property type="project" value="TreeGrafter"/>
</dbReference>
<evidence type="ECO:0000313" key="11">
    <source>
        <dbReference type="Proteomes" id="UP000233375"/>
    </source>
</evidence>
<dbReference type="PANTHER" id="PTHR21039">
    <property type="entry name" value="HISTIDINOL PHOSPHATASE-RELATED"/>
    <property type="match status" value="1"/>
</dbReference>
<accession>A0A2N0Z651</accession>
<dbReference type="InterPro" id="IPR016195">
    <property type="entry name" value="Pol/histidinol_Pase-like"/>
</dbReference>
<name>A0A2N0Z651_9BACI</name>
<feature type="domain" description="PHP" evidence="9">
    <location>
        <begin position="8"/>
        <end position="217"/>
    </location>
</feature>
<reference evidence="10 11" key="1">
    <citation type="journal article" date="2003" name="Int. J. Syst. Evol. Microbiol.">
        <title>Bacillus nealsonii sp. nov., isolated from a spacecraft-assembly facility, whose spores are gamma-radiation resistant.</title>
        <authorList>
            <person name="Venkateswaran K."/>
            <person name="Kempf M."/>
            <person name="Chen F."/>
            <person name="Satomi M."/>
            <person name="Nicholson W."/>
            <person name="Kern R."/>
        </authorList>
    </citation>
    <scope>NUCLEOTIDE SEQUENCE [LARGE SCALE GENOMIC DNA]</scope>
    <source>
        <strain evidence="10 11">FO-92</strain>
    </source>
</reference>
<keyword evidence="4 8" id="KW-0028">Amino-acid biosynthesis</keyword>
<dbReference type="CDD" id="cd12110">
    <property type="entry name" value="PHP_HisPPase_Hisj_like"/>
    <property type="match status" value="1"/>
</dbReference>
<dbReference type="GO" id="GO:0004401">
    <property type="term" value="F:histidinol-phosphatase activity"/>
    <property type="evidence" value="ECO:0007669"/>
    <property type="project" value="UniProtKB-UniRule"/>
</dbReference>
<dbReference type="GO" id="GO:0000105">
    <property type="term" value="P:L-histidine biosynthetic process"/>
    <property type="evidence" value="ECO:0007669"/>
    <property type="project" value="UniProtKB-UniRule"/>
</dbReference>
<evidence type="ECO:0000256" key="2">
    <source>
        <dbReference type="ARBA" id="ARBA00009152"/>
    </source>
</evidence>
<proteinExistence type="inferred from homology"/>
<dbReference type="OrthoDB" id="9775255at2"/>
<comment type="pathway">
    <text evidence="1 8">Amino-acid biosynthesis; L-histidine biosynthesis; L-histidine from 5-phospho-alpha-D-ribose 1-diphosphate: step 8/9.</text>
</comment>
<evidence type="ECO:0000256" key="6">
    <source>
        <dbReference type="ARBA" id="ARBA00023102"/>
    </source>
</evidence>
<evidence type="ECO:0000256" key="7">
    <source>
        <dbReference type="ARBA" id="ARBA00049158"/>
    </source>
</evidence>
<protein>
    <recommendedName>
        <fullName evidence="3 8">Histidinol-phosphatase</fullName>
        <shortName evidence="8">HolPase</shortName>
        <ecNumber evidence="3 8">3.1.3.15</ecNumber>
    </recommendedName>
</protein>
<keyword evidence="6 8" id="KW-0368">Histidine biosynthesis</keyword>
<keyword evidence="5 8" id="KW-0378">Hydrolase</keyword>
<dbReference type="InterPro" id="IPR010140">
    <property type="entry name" value="Histidinol_P_phosphatase_HisJ"/>
</dbReference>
<evidence type="ECO:0000256" key="5">
    <source>
        <dbReference type="ARBA" id="ARBA00022801"/>
    </source>
</evidence>
<dbReference type="Pfam" id="PF02811">
    <property type="entry name" value="PHP"/>
    <property type="match status" value="1"/>
</dbReference>
<dbReference type="Gene3D" id="3.20.20.140">
    <property type="entry name" value="Metal-dependent hydrolases"/>
    <property type="match status" value="1"/>
</dbReference>
<dbReference type="Proteomes" id="UP000233375">
    <property type="component" value="Unassembled WGS sequence"/>
</dbReference>
<dbReference type="NCBIfam" id="TIGR01856">
    <property type="entry name" value="hisJ_fam"/>
    <property type="match status" value="1"/>
</dbReference>
<evidence type="ECO:0000256" key="1">
    <source>
        <dbReference type="ARBA" id="ARBA00004970"/>
    </source>
</evidence>
<evidence type="ECO:0000313" key="10">
    <source>
        <dbReference type="EMBL" id="PKG24970.1"/>
    </source>
</evidence>
<dbReference type="UniPathway" id="UPA00031">
    <property type="reaction ID" value="UER00013"/>
</dbReference>
<evidence type="ECO:0000256" key="3">
    <source>
        <dbReference type="ARBA" id="ARBA00013085"/>
    </source>
</evidence>